<accession>A0A2U3EJ95</accession>
<dbReference type="InterPro" id="IPR002073">
    <property type="entry name" value="PDEase_catalytic_dom"/>
</dbReference>
<feature type="region of interest" description="Disordered" evidence="4">
    <location>
        <begin position="123"/>
        <end position="147"/>
    </location>
</feature>
<reference evidence="6 7" key="1">
    <citation type="journal article" date="2016" name="Front. Microbiol.">
        <title>Genome and transcriptome sequences reveal the specific parasitism of the nematophagous Purpureocillium lilacinum 36-1.</title>
        <authorList>
            <person name="Xie J."/>
            <person name="Li S."/>
            <person name="Mo C."/>
            <person name="Xiao X."/>
            <person name="Peng D."/>
            <person name="Wang G."/>
            <person name="Xiao Y."/>
        </authorList>
    </citation>
    <scope>NUCLEOTIDE SEQUENCE [LARGE SCALE GENOMIC DNA]</scope>
    <source>
        <strain evidence="6 7">36-1</strain>
    </source>
</reference>
<dbReference type="EC" id="3.1.4.-" evidence="3"/>
<dbReference type="InterPro" id="IPR003607">
    <property type="entry name" value="HD/PDEase_dom"/>
</dbReference>
<dbReference type="InterPro" id="IPR036971">
    <property type="entry name" value="PDEase_catalytic_dom_sf"/>
</dbReference>
<comment type="caution">
    <text evidence="6">The sequence shown here is derived from an EMBL/GenBank/DDBJ whole genome shotgun (WGS) entry which is preliminary data.</text>
</comment>
<dbReference type="Proteomes" id="UP000245956">
    <property type="component" value="Unassembled WGS sequence"/>
</dbReference>
<evidence type="ECO:0000313" key="7">
    <source>
        <dbReference type="Proteomes" id="UP000245956"/>
    </source>
</evidence>
<keyword evidence="1 3" id="KW-0479">Metal-binding</keyword>
<evidence type="ECO:0000256" key="4">
    <source>
        <dbReference type="SAM" id="MobiDB-lite"/>
    </source>
</evidence>
<dbReference type="Gene3D" id="1.10.1300.10">
    <property type="entry name" value="3'5'-cyclic nucleotide phosphodiesterase, catalytic domain"/>
    <property type="match status" value="1"/>
</dbReference>
<feature type="region of interest" description="Disordered" evidence="4">
    <location>
        <begin position="657"/>
        <end position="728"/>
    </location>
</feature>
<dbReference type="Pfam" id="PF00233">
    <property type="entry name" value="PDEase_I"/>
    <property type="match status" value="1"/>
</dbReference>
<sequence length="909" mass="99337">MDAMDRLACHVIYVNREVGEDRLIQAAPGESSSQFSPDRKHDGLRETVQPLLDAFGDGTLHYLAQPGGAQIPLHRGLLTMRVRLLVHVCATANSCLSKLFELQDDSMMDMTPTLVLLDTPHDQQLQEPRTLSHSSTNGPDSSSLTGTAEIHRPDEELYGLTLLQKIITEAHLRSMSKLIVPIPLISYPNSVASAPGEQMTDGAVETVAADAGSLAFHRQLIRRCLDLGAVDVIVSPLSAKCVTSLEICAYKAHRDAAREQQAQMEIAKGRKRSWVGVNEQKPFAYLREAMVSGLMNGICRMDEESQQIAGAHIAVSAERQADIAVAVGEWHFCAHSFSDDELLVAALVMFKHALTVPDLERWQIPTDQLISFLVACRAAYNSFVPYHNFRHVVDVLQATFNFLVHVGALPAYSAAQKSRQPADRSPLAALLSPFEALTLLITAIGHDVGHPGVNNGFLSTLNAPLAQLYNDRSVLESFHCAAYSQILRRYWPAAFEDRKMRDLMISSILATDMGLHFDYMKKLGDVQEKLHHNNSSEGWNGRQQEEYKALACSLLIKCADISNVARKHSTALQWMHILAEEFSRQASMEDELQIKTSLMATPKKDLISLATAQLGFMNMFAIPLFQGVADIMPAMRYTVEELEANKVLFEQKVQDAKASQPRTDAERIRADREGTFSPRTRSYVADTENGDKTQGPQAGTPRVMTDGVSESNMTPTAMNDVERHGEQPLPTASALRNADERTDLNGLPSFDTAGSDPFNNRNRGDSGADSKTSVPSARQRCSEATEGSAAGAFAGDWQSQATSAATGKAALSPSTQGTSIVSNESMERTLSAPGLSTSRPGTSNHSSPATSSQRQNGRSEEEPLAVGSIGKAEGKSLKKRPSRFRMKDFPFFRRNKGSSPSLAGTDTSN</sequence>
<dbReference type="PROSITE" id="PS51845">
    <property type="entry name" value="PDEASE_I_2"/>
    <property type="match status" value="1"/>
</dbReference>
<dbReference type="GO" id="GO:0007165">
    <property type="term" value="P:signal transduction"/>
    <property type="evidence" value="ECO:0007669"/>
    <property type="project" value="InterPro"/>
</dbReference>
<dbReference type="GO" id="GO:0004114">
    <property type="term" value="F:3',5'-cyclic-nucleotide phosphodiesterase activity"/>
    <property type="evidence" value="ECO:0007669"/>
    <property type="project" value="InterPro"/>
</dbReference>
<proteinExistence type="inferred from homology"/>
<organism evidence="6 7">
    <name type="scientific">Purpureocillium lilacinum</name>
    <name type="common">Paecilomyces lilacinus</name>
    <dbReference type="NCBI Taxonomy" id="33203"/>
    <lineage>
        <taxon>Eukaryota</taxon>
        <taxon>Fungi</taxon>
        <taxon>Dikarya</taxon>
        <taxon>Ascomycota</taxon>
        <taxon>Pezizomycotina</taxon>
        <taxon>Sordariomycetes</taxon>
        <taxon>Hypocreomycetidae</taxon>
        <taxon>Hypocreales</taxon>
        <taxon>Ophiocordycipitaceae</taxon>
        <taxon>Purpureocillium</taxon>
    </lineage>
</organism>
<dbReference type="GO" id="GO:0046872">
    <property type="term" value="F:metal ion binding"/>
    <property type="evidence" value="ECO:0007669"/>
    <property type="project" value="UniProtKB-KW"/>
</dbReference>
<evidence type="ECO:0000256" key="3">
    <source>
        <dbReference type="RuleBase" id="RU363067"/>
    </source>
</evidence>
<name>A0A2U3EJ95_PURLI</name>
<feature type="compositionally biased region" description="Polar residues" evidence="4">
    <location>
        <begin position="834"/>
        <end position="856"/>
    </location>
</feature>
<dbReference type="SUPFAM" id="SSF109604">
    <property type="entry name" value="HD-domain/PDEase-like"/>
    <property type="match status" value="1"/>
</dbReference>
<dbReference type="PANTHER" id="PTHR11347">
    <property type="entry name" value="CYCLIC NUCLEOTIDE PHOSPHODIESTERASE"/>
    <property type="match status" value="1"/>
</dbReference>
<dbReference type="SMART" id="SM00471">
    <property type="entry name" value="HDc"/>
    <property type="match status" value="1"/>
</dbReference>
<comment type="cofactor">
    <cofactor evidence="3">
        <name>a divalent metal cation</name>
        <dbReference type="ChEBI" id="CHEBI:60240"/>
    </cofactor>
    <text evidence="3">Binds 2 divalent metal cations per subunit. Site 1 may preferentially bind zinc ions, while site 2 has a preference for magnesium and/or manganese ions.</text>
</comment>
<protein>
    <recommendedName>
        <fullName evidence="3">Phosphodiesterase</fullName>
        <ecNumber evidence="3">3.1.4.-</ecNumber>
    </recommendedName>
</protein>
<dbReference type="AlphaFoldDB" id="A0A2U3EJ95"/>
<dbReference type="CDD" id="cd00077">
    <property type="entry name" value="HDc"/>
    <property type="match status" value="1"/>
</dbReference>
<feature type="domain" description="PDEase" evidence="5">
    <location>
        <begin position="311"/>
        <end position="656"/>
    </location>
</feature>
<evidence type="ECO:0000256" key="2">
    <source>
        <dbReference type="ARBA" id="ARBA00022801"/>
    </source>
</evidence>
<gene>
    <name evidence="6" type="ORF">PCL_07866</name>
</gene>
<feature type="compositionally biased region" description="Polar residues" evidence="4">
    <location>
        <begin position="897"/>
        <end position="909"/>
    </location>
</feature>
<feature type="compositionally biased region" description="Polar residues" evidence="4">
    <location>
        <begin position="708"/>
        <end position="717"/>
    </location>
</feature>
<feature type="compositionally biased region" description="Polar residues" evidence="4">
    <location>
        <begin position="812"/>
        <end position="824"/>
    </location>
</feature>
<comment type="similarity">
    <text evidence="3">Belongs to the cyclic nucleotide phosphodiesterase family.</text>
</comment>
<feature type="region of interest" description="Disordered" evidence="4">
    <location>
        <begin position="742"/>
        <end position="789"/>
    </location>
</feature>
<feature type="compositionally biased region" description="Polar residues" evidence="4">
    <location>
        <begin position="123"/>
        <end position="146"/>
    </location>
</feature>
<evidence type="ECO:0000313" key="6">
    <source>
        <dbReference type="EMBL" id="PWI74552.1"/>
    </source>
</evidence>
<feature type="compositionally biased region" description="Basic and acidic residues" evidence="4">
    <location>
        <begin position="663"/>
        <end position="674"/>
    </location>
</feature>
<dbReference type="PROSITE" id="PS00126">
    <property type="entry name" value="PDEASE_I_1"/>
    <property type="match status" value="1"/>
</dbReference>
<keyword evidence="2 3" id="KW-0378">Hydrolase</keyword>
<evidence type="ECO:0000259" key="5">
    <source>
        <dbReference type="PROSITE" id="PS51845"/>
    </source>
</evidence>
<feature type="region of interest" description="Disordered" evidence="4">
    <location>
        <begin position="804"/>
        <end position="909"/>
    </location>
</feature>
<evidence type="ECO:0000256" key="1">
    <source>
        <dbReference type="ARBA" id="ARBA00022723"/>
    </source>
</evidence>
<dbReference type="EMBL" id="LCWV01000003">
    <property type="protein sequence ID" value="PWI74552.1"/>
    <property type="molecule type" value="Genomic_DNA"/>
</dbReference>
<dbReference type="InterPro" id="IPR023174">
    <property type="entry name" value="PDEase_CS"/>
</dbReference>